<dbReference type="GO" id="GO:0004803">
    <property type="term" value="F:transposase activity"/>
    <property type="evidence" value="ECO:0007669"/>
    <property type="project" value="InterPro"/>
</dbReference>
<feature type="domain" description="Transposase IS110-like N-terminal" evidence="2">
    <location>
        <begin position="18"/>
        <end position="163"/>
    </location>
</feature>
<evidence type="ECO:0000313" key="5">
    <source>
        <dbReference type="EMBL" id="PKV92556.1"/>
    </source>
</evidence>
<dbReference type="AlphaFoldDB" id="A0A2N3WF88"/>
<dbReference type="Pfam" id="PF01548">
    <property type="entry name" value="DEDD_Tnp_IS110"/>
    <property type="match status" value="1"/>
</dbReference>
<dbReference type="InterPro" id="IPR002525">
    <property type="entry name" value="Transp_IS110-like_N"/>
</dbReference>
<dbReference type="NCBIfam" id="NF033542">
    <property type="entry name" value="transpos_IS110"/>
    <property type="match status" value="1"/>
</dbReference>
<dbReference type="Proteomes" id="UP000550260">
    <property type="component" value="Unassembled WGS sequence"/>
</dbReference>
<dbReference type="Pfam" id="PF02371">
    <property type="entry name" value="Transposase_20"/>
    <property type="match status" value="1"/>
</dbReference>
<keyword evidence="6" id="KW-1185">Reference proteome</keyword>
<dbReference type="Proteomes" id="UP000233750">
    <property type="component" value="Unassembled WGS sequence"/>
</dbReference>
<dbReference type="EMBL" id="PJMY01000003">
    <property type="protein sequence ID" value="PKV92556.1"/>
    <property type="molecule type" value="Genomic_DNA"/>
</dbReference>
<dbReference type="GO" id="GO:0006313">
    <property type="term" value="P:DNA transposition"/>
    <property type="evidence" value="ECO:0007669"/>
    <property type="project" value="InterPro"/>
</dbReference>
<name>A0A2N3WF88_9PSEU</name>
<evidence type="ECO:0000259" key="3">
    <source>
        <dbReference type="Pfam" id="PF02371"/>
    </source>
</evidence>
<dbReference type="GO" id="GO:0003677">
    <property type="term" value="F:DNA binding"/>
    <property type="evidence" value="ECO:0007669"/>
    <property type="project" value="InterPro"/>
</dbReference>
<dbReference type="InterPro" id="IPR047650">
    <property type="entry name" value="Transpos_IS110"/>
</dbReference>
<accession>A0A8E1WAB8</accession>
<evidence type="ECO:0000313" key="4">
    <source>
        <dbReference type="EMBL" id="MBB2506300.1"/>
    </source>
</evidence>
<evidence type="ECO:0000313" key="6">
    <source>
        <dbReference type="Proteomes" id="UP000233750"/>
    </source>
</evidence>
<dbReference type="OrthoDB" id="4337860at2"/>
<evidence type="ECO:0000259" key="2">
    <source>
        <dbReference type="Pfam" id="PF01548"/>
    </source>
</evidence>
<proteinExistence type="predicted"/>
<feature type="domain" description="Transposase IS116/IS110/IS902 C-terminal" evidence="3">
    <location>
        <begin position="236"/>
        <end position="318"/>
    </location>
</feature>
<dbReference type="InterPro" id="IPR003346">
    <property type="entry name" value="Transposase_20"/>
</dbReference>
<accession>A0A2N3WF88</accession>
<dbReference type="EMBL" id="JACJHR010000163">
    <property type="protein sequence ID" value="MBB2506300.1"/>
    <property type="molecule type" value="Genomic_DNA"/>
</dbReference>
<feature type="region of interest" description="Disordered" evidence="1">
    <location>
        <begin position="1"/>
        <end position="22"/>
    </location>
</feature>
<feature type="compositionally biased region" description="Basic residues" evidence="1">
    <location>
        <begin position="1"/>
        <end position="15"/>
    </location>
</feature>
<comment type="caution">
    <text evidence="5">The sequence shown here is derived from an EMBL/GenBank/DDBJ whole genome shotgun (WGS) entry which is preliminary data.</text>
</comment>
<reference evidence="5 6" key="1">
    <citation type="submission" date="2017-12" db="EMBL/GenBank/DDBJ databases">
        <title>Sequencing the genomes of 1000 Actinobacteria strains.</title>
        <authorList>
            <person name="Klenk H.-P."/>
        </authorList>
    </citation>
    <scope>NUCLEOTIDE SEQUENCE [LARGE SCALE GENOMIC DNA]</scope>
    <source>
        <strain evidence="5 6">DSM 45165</strain>
    </source>
</reference>
<reference evidence="4 7" key="2">
    <citation type="submission" date="2020-08" db="EMBL/GenBank/DDBJ databases">
        <title>Amycolatopsis echigonensis JCM 21831.</title>
        <authorList>
            <person name="Tedsree N."/>
            <person name="Kuncharoen N."/>
            <person name="Likhitwitayawuid K."/>
            <person name="Tanasupawat S."/>
        </authorList>
    </citation>
    <scope>NUCLEOTIDE SEQUENCE [LARGE SCALE GENOMIC DNA]</scope>
    <source>
        <strain evidence="4 7">JCM 21831</strain>
    </source>
</reference>
<dbReference type="PANTHER" id="PTHR33055">
    <property type="entry name" value="TRANSPOSASE FOR INSERTION SEQUENCE ELEMENT IS1111A"/>
    <property type="match status" value="1"/>
</dbReference>
<evidence type="ECO:0000256" key="1">
    <source>
        <dbReference type="SAM" id="MobiDB-lite"/>
    </source>
</evidence>
<protein>
    <submittedName>
        <fullName evidence="4 5">Transposase</fullName>
    </submittedName>
</protein>
<sequence length="362" mass="38925">MAQRGQMKKPSKRRIAGGVDTHGDTHHAAVVLLNGARVADAEFPATQRGYDQLLSWLRSHGRLHAVGVEGTSSYGAGLARHLASTDVTVVEVNRPDRRQRRAKGKSDPLDAYAAAEAVLAGRATAIPKAGSGIVEAIRTLHTTRAGAVKSRTAAMNELRSLLVTAPADLRDRLRGLGAVGLVEACLRLRPAGDPASPQAAARVALRALARRHRNLTTEIADLDAQLRPLVERACPRLIAIHGVGYETAAQLLITAGDNPDRIGSEAAFAALCGTAPIPASSGKTHRHRLSRGGDRQANRALHLIACTRLATCPRTRAYRDRRAQQQLSTKDILRCLKRYLAREIYKVITTLHAPDHELPATA</sequence>
<evidence type="ECO:0000313" key="7">
    <source>
        <dbReference type="Proteomes" id="UP000550260"/>
    </source>
</evidence>
<organism evidence="5 6">
    <name type="scientific">Amycolatopsis echigonensis</name>
    <dbReference type="NCBI Taxonomy" id="2576905"/>
    <lineage>
        <taxon>Bacteria</taxon>
        <taxon>Bacillati</taxon>
        <taxon>Actinomycetota</taxon>
        <taxon>Actinomycetes</taxon>
        <taxon>Pseudonocardiales</taxon>
        <taxon>Pseudonocardiaceae</taxon>
        <taxon>Amycolatopsis</taxon>
    </lineage>
</organism>
<dbReference type="PANTHER" id="PTHR33055:SF16">
    <property type="entry name" value="TRANSPOSASE FOR INSERTION SEQUENCE ELEMENT IS1547"/>
    <property type="match status" value="1"/>
</dbReference>
<gene>
    <name evidence="5" type="ORF">ATK30_3374</name>
    <name evidence="4" type="ORF">H5411_45240</name>
</gene>